<proteinExistence type="predicted"/>
<keyword evidence="1" id="KW-0472">Membrane</keyword>
<reference evidence="2 3" key="1">
    <citation type="submission" date="2015-06" db="EMBL/GenBank/DDBJ databases">
        <title>Survival trade-offs in plant roots during colonization by closely related pathogenic and mutualistic fungi.</title>
        <authorList>
            <person name="Hacquard S."/>
            <person name="Kracher B."/>
            <person name="Hiruma K."/>
            <person name="Weinman A."/>
            <person name="Muench P."/>
            <person name="Garrido Oter R."/>
            <person name="Ver Loren van Themaat E."/>
            <person name="Dallerey J.-F."/>
            <person name="Damm U."/>
            <person name="Henrissat B."/>
            <person name="Lespinet O."/>
            <person name="Thon M."/>
            <person name="Kemen E."/>
            <person name="McHardy A.C."/>
            <person name="Schulze-Lefert P."/>
            <person name="O'Connell R.J."/>
        </authorList>
    </citation>
    <scope>NUCLEOTIDE SEQUENCE [LARGE SCALE GENOMIC DNA]</scope>
    <source>
        <strain evidence="2 3">MAFF 238704</strain>
    </source>
</reference>
<gene>
    <name evidence="2" type="ORF">CI238_13194</name>
</gene>
<accession>A0A167CJE6</accession>
<protein>
    <submittedName>
        <fullName evidence="2">Uncharacterized protein</fullName>
    </submittedName>
</protein>
<evidence type="ECO:0000313" key="3">
    <source>
        <dbReference type="Proteomes" id="UP000076584"/>
    </source>
</evidence>
<name>A0A167CJE6_COLIC</name>
<organism evidence="2 3">
    <name type="scientific">Colletotrichum incanum</name>
    <name type="common">Soybean anthracnose fungus</name>
    <dbReference type="NCBI Taxonomy" id="1573173"/>
    <lineage>
        <taxon>Eukaryota</taxon>
        <taxon>Fungi</taxon>
        <taxon>Dikarya</taxon>
        <taxon>Ascomycota</taxon>
        <taxon>Pezizomycotina</taxon>
        <taxon>Sordariomycetes</taxon>
        <taxon>Hypocreomycetidae</taxon>
        <taxon>Glomerellales</taxon>
        <taxon>Glomerellaceae</taxon>
        <taxon>Colletotrichum</taxon>
        <taxon>Colletotrichum spaethianum species complex</taxon>
    </lineage>
</organism>
<sequence>NNFRYYHLALGFNKSLRNSQTITTTTKHDTINMRFTITAFASVLAAATAVSGLTAEEAREMRPRLDEYLNSLSGRDLEKRNFCTDRYKDCQTCFDRYPYCHMNNIPSSINCLATCSSCPGKC</sequence>
<keyword evidence="1" id="KW-0812">Transmembrane</keyword>
<dbReference type="Proteomes" id="UP000076584">
    <property type="component" value="Unassembled WGS sequence"/>
</dbReference>
<feature type="transmembrane region" description="Helical" evidence="1">
    <location>
        <begin position="35"/>
        <end position="55"/>
    </location>
</feature>
<keyword evidence="3" id="KW-1185">Reference proteome</keyword>
<dbReference type="EMBL" id="LFIW01001372">
    <property type="protein sequence ID" value="KZL82669.1"/>
    <property type="molecule type" value="Genomic_DNA"/>
</dbReference>
<feature type="non-terminal residue" evidence="2">
    <location>
        <position position="1"/>
    </location>
</feature>
<evidence type="ECO:0000313" key="2">
    <source>
        <dbReference type="EMBL" id="KZL82669.1"/>
    </source>
</evidence>
<dbReference type="AlphaFoldDB" id="A0A167CJE6"/>
<evidence type="ECO:0000256" key="1">
    <source>
        <dbReference type="SAM" id="Phobius"/>
    </source>
</evidence>
<keyword evidence="1" id="KW-1133">Transmembrane helix</keyword>
<comment type="caution">
    <text evidence="2">The sequence shown here is derived from an EMBL/GenBank/DDBJ whole genome shotgun (WGS) entry which is preliminary data.</text>
</comment>